<dbReference type="GO" id="GO:0005886">
    <property type="term" value="C:plasma membrane"/>
    <property type="evidence" value="ECO:0007669"/>
    <property type="project" value="UniProtKB-SubCell"/>
</dbReference>
<dbReference type="Gene3D" id="3.30.450.20">
    <property type="entry name" value="PAS domain"/>
    <property type="match status" value="1"/>
</dbReference>
<dbReference type="InterPro" id="IPR051310">
    <property type="entry name" value="MCP_chemotaxis"/>
</dbReference>
<dbReference type="GO" id="GO:0007165">
    <property type="term" value="P:signal transduction"/>
    <property type="evidence" value="ECO:0007669"/>
    <property type="project" value="InterPro"/>
</dbReference>
<dbReference type="Pfam" id="PF18947">
    <property type="entry name" value="HAMP_2"/>
    <property type="match status" value="1"/>
</dbReference>
<dbReference type="CDD" id="cd12914">
    <property type="entry name" value="PDC1_DGC_like"/>
    <property type="match status" value="1"/>
</dbReference>
<dbReference type="SUPFAM" id="SSF103190">
    <property type="entry name" value="Sensory domain-like"/>
    <property type="match status" value="1"/>
</dbReference>
<keyword evidence="5 8" id="KW-1133">Transmembrane helix</keyword>
<dbReference type="PROSITE" id="PS50111">
    <property type="entry name" value="CHEMOTAXIS_TRANSDUC_2"/>
    <property type="match status" value="1"/>
</dbReference>
<evidence type="ECO:0000256" key="4">
    <source>
        <dbReference type="ARBA" id="ARBA00022692"/>
    </source>
</evidence>
<dbReference type="PANTHER" id="PTHR43531">
    <property type="entry name" value="PROTEIN ICFG"/>
    <property type="match status" value="1"/>
</dbReference>
<dbReference type="InterPro" id="IPR033479">
    <property type="entry name" value="dCache_1"/>
</dbReference>
<comment type="caution">
    <text evidence="11">The sequence shown here is derived from an EMBL/GenBank/DDBJ whole genome shotgun (WGS) entry which is preliminary data.</text>
</comment>
<evidence type="ECO:0000256" key="1">
    <source>
        <dbReference type="ARBA" id="ARBA00004651"/>
    </source>
</evidence>
<evidence type="ECO:0000259" key="9">
    <source>
        <dbReference type="PROSITE" id="PS50111"/>
    </source>
</evidence>
<dbReference type="InterPro" id="IPR029151">
    <property type="entry name" value="Sensor-like_sf"/>
</dbReference>
<gene>
    <name evidence="11" type="ORF">SDC9_59842</name>
</gene>
<dbReference type="GO" id="GO:0004888">
    <property type="term" value="F:transmembrane signaling receptor activity"/>
    <property type="evidence" value="ECO:0007669"/>
    <property type="project" value="InterPro"/>
</dbReference>
<dbReference type="InterPro" id="IPR004089">
    <property type="entry name" value="MCPsignal_dom"/>
</dbReference>
<feature type="domain" description="Methyl-accepting transducer" evidence="9">
    <location>
        <begin position="411"/>
        <end position="640"/>
    </location>
</feature>
<dbReference type="CDD" id="cd06225">
    <property type="entry name" value="HAMP"/>
    <property type="match status" value="1"/>
</dbReference>
<evidence type="ECO:0000259" key="10">
    <source>
        <dbReference type="PROSITE" id="PS50885"/>
    </source>
</evidence>
<feature type="domain" description="HAMP" evidence="10">
    <location>
        <begin position="306"/>
        <end position="358"/>
    </location>
</feature>
<organism evidence="11">
    <name type="scientific">bioreactor metagenome</name>
    <dbReference type="NCBI Taxonomy" id="1076179"/>
    <lineage>
        <taxon>unclassified sequences</taxon>
        <taxon>metagenomes</taxon>
        <taxon>ecological metagenomes</taxon>
    </lineage>
</organism>
<feature type="transmembrane region" description="Helical" evidence="8">
    <location>
        <begin position="285"/>
        <end position="304"/>
    </location>
</feature>
<dbReference type="Pfam" id="PF00015">
    <property type="entry name" value="MCPsignal"/>
    <property type="match status" value="1"/>
</dbReference>
<comment type="subcellular location">
    <subcellularLocation>
        <location evidence="1">Cell membrane</location>
        <topology evidence="1">Multi-pass membrane protein</topology>
    </subcellularLocation>
</comment>
<evidence type="ECO:0000256" key="5">
    <source>
        <dbReference type="ARBA" id="ARBA00022989"/>
    </source>
</evidence>
<dbReference type="SUPFAM" id="SSF158472">
    <property type="entry name" value="HAMP domain-like"/>
    <property type="match status" value="1"/>
</dbReference>
<dbReference type="Pfam" id="PF02743">
    <property type="entry name" value="dCache_1"/>
    <property type="match status" value="1"/>
</dbReference>
<keyword evidence="6 8" id="KW-0472">Membrane</keyword>
<dbReference type="GO" id="GO:0006935">
    <property type="term" value="P:chemotaxis"/>
    <property type="evidence" value="ECO:0007669"/>
    <property type="project" value="UniProtKB-KW"/>
</dbReference>
<evidence type="ECO:0000313" key="11">
    <source>
        <dbReference type="EMBL" id="MPM13485.1"/>
    </source>
</evidence>
<dbReference type="PROSITE" id="PS50885">
    <property type="entry name" value="HAMP"/>
    <property type="match status" value="1"/>
</dbReference>
<dbReference type="SMART" id="SM00283">
    <property type="entry name" value="MA"/>
    <property type="match status" value="1"/>
</dbReference>
<dbReference type="InterPro" id="IPR004090">
    <property type="entry name" value="Chemotax_Me-accpt_rcpt"/>
</dbReference>
<accession>A0A644XBA7</accession>
<dbReference type="PANTHER" id="PTHR43531:SF11">
    <property type="entry name" value="METHYL-ACCEPTING CHEMOTAXIS PROTEIN 3"/>
    <property type="match status" value="1"/>
</dbReference>
<comment type="similarity">
    <text evidence="7">Belongs to the methyl-accepting chemotaxis (MCP) protein family.</text>
</comment>
<keyword evidence="2" id="KW-1003">Cell membrane</keyword>
<dbReference type="Gene3D" id="1.10.287.950">
    <property type="entry name" value="Methyl-accepting chemotaxis protein"/>
    <property type="match status" value="1"/>
</dbReference>
<protein>
    <recommendedName>
        <fullName evidence="12">Methyl-accepting chemotaxis protein</fullName>
    </recommendedName>
</protein>
<evidence type="ECO:0000256" key="6">
    <source>
        <dbReference type="ARBA" id="ARBA00023136"/>
    </source>
</evidence>
<evidence type="ECO:0008006" key="12">
    <source>
        <dbReference type="Google" id="ProtNLM"/>
    </source>
</evidence>
<evidence type="ECO:0000256" key="8">
    <source>
        <dbReference type="SAM" id="Phobius"/>
    </source>
</evidence>
<keyword evidence="4 8" id="KW-0812">Transmembrane</keyword>
<name>A0A644XBA7_9ZZZZ</name>
<dbReference type="SMART" id="SM00304">
    <property type="entry name" value="HAMP"/>
    <property type="match status" value="1"/>
</dbReference>
<dbReference type="AlphaFoldDB" id="A0A644XBA7"/>
<dbReference type="Gene3D" id="6.10.340.10">
    <property type="match status" value="1"/>
</dbReference>
<evidence type="ECO:0000256" key="2">
    <source>
        <dbReference type="ARBA" id="ARBA00022475"/>
    </source>
</evidence>
<sequence>MKSIKLRLVATFTLIILLVTAALGAAAIYVVSKDLLSDARDDLRAMAQAQAQYISSENSAQLLYMDGLAQVPAITDSAASLDEKIAYFEAEAKRSGYILFGFADKTGKAVILNSNRETNDVSDRPFFQSAIQGTPTASDLMFSKLDGKPVLVYAAPVYENGQIIGVLYGRRDGLTLSQICENVTYKNTGYGYIVNNEGIKVAHKNTDLVLRQDNDIENGKTDPALAALGALTEQMTTRQRGGGEYTYNGKEKLVEFTPIEGSPWILAMTLETNEVIERTHVLTQMLMLLCMVMAAVGAAVTWLISGSIAKPIKSVTKAAQQIADGDFDVRLSVKSKDELGRLSDAFQLTIQRLVNYQGYIDEISDVLSCVASGDLTVELQREYAGQFKKIKDNLQSMLDNLDSTLLQIHQSADFVDADAEQVSTGAQALSRGATEQASAVEQLSASIEEVTGQIRQNAENARLAQEKAEFAGRELHSSNDHMQEMVAAMGEISFKSSEILKIIKIIEDISFQTNILALNAAVEAARAGQHGKGFAVVADEVRNLAGKSAVAAKDTTALIEQTLAAVENGSRTADVTAKALEASARETTEAVELIDKIAAASQEQAMAIVQINQGVGQISSVVQTNAATAEESAAASQELSEQSALLKGLLAGFKLRQNRISGEQGSAPDFRSADVSD</sequence>
<dbReference type="Pfam" id="PF00672">
    <property type="entry name" value="HAMP"/>
    <property type="match status" value="1"/>
</dbReference>
<dbReference type="PRINTS" id="PR00260">
    <property type="entry name" value="CHEMTRNSDUCR"/>
</dbReference>
<evidence type="ECO:0000256" key="7">
    <source>
        <dbReference type="ARBA" id="ARBA00029447"/>
    </source>
</evidence>
<dbReference type="InterPro" id="IPR003660">
    <property type="entry name" value="HAMP_dom"/>
</dbReference>
<dbReference type="EMBL" id="VSSQ01002126">
    <property type="protein sequence ID" value="MPM13485.1"/>
    <property type="molecule type" value="Genomic_DNA"/>
</dbReference>
<keyword evidence="3" id="KW-0145">Chemotaxis</keyword>
<proteinExistence type="inferred from homology"/>
<reference evidence="11" key="1">
    <citation type="submission" date="2019-08" db="EMBL/GenBank/DDBJ databases">
        <authorList>
            <person name="Kucharzyk K."/>
            <person name="Murdoch R.W."/>
            <person name="Higgins S."/>
            <person name="Loffler F."/>
        </authorList>
    </citation>
    <scope>NUCLEOTIDE SEQUENCE</scope>
</reference>
<evidence type="ECO:0000256" key="3">
    <source>
        <dbReference type="ARBA" id="ARBA00022500"/>
    </source>
</evidence>
<dbReference type="CDD" id="cd12912">
    <property type="entry name" value="PDC2_MCP_like"/>
    <property type="match status" value="1"/>
</dbReference>
<dbReference type="SUPFAM" id="SSF58104">
    <property type="entry name" value="Methyl-accepting chemotaxis protein (MCP) signaling domain"/>
    <property type="match status" value="1"/>
</dbReference>